<name>A0ABD1MXV9_9FABA</name>
<proteinExistence type="predicted"/>
<evidence type="ECO:0000313" key="1">
    <source>
        <dbReference type="EMBL" id="KAL2340677.1"/>
    </source>
</evidence>
<dbReference type="EMBL" id="JBGMDY010000003">
    <property type="protein sequence ID" value="KAL2340677.1"/>
    <property type="molecule type" value="Genomic_DNA"/>
</dbReference>
<protein>
    <submittedName>
        <fullName evidence="1">Uncharacterized protein</fullName>
    </submittedName>
</protein>
<evidence type="ECO:0000313" key="2">
    <source>
        <dbReference type="Proteomes" id="UP001603857"/>
    </source>
</evidence>
<keyword evidence="2" id="KW-1185">Reference proteome</keyword>
<organism evidence="1 2">
    <name type="scientific">Flemingia macrophylla</name>
    <dbReference type="NCBI Taxonomy" id="520843"/>
    <lineage>
        <taxon>Eukaryota</taxon>
        <taxon>Viridiplantae</taxon>
        <taxon>Streptophyta</taxon>
        <taxon>Embryophyta</taxon>
        <taxon>Tracheophyta</taxon>
        <taxon>Spermatophyta</taxon>
        <taxon>Magnoliopsida</taxon>
        <taxon>eudicotyledons</taxon>
        <taxon>Gunneridae</taxon>
        <taxon>Pentapetalae</taxon>
        <taxon>rosids</taxon>
        <taxon>fabids</taxon>
        <taxon>Fabales</taxon>
        <taxon>Fabaceae</taxon>
        <taxon>Papilionoideae</taxon>
        <taxon>50 kb inversion clade</taxon>
        <taxon>NPAAA clade</taxon>
        <taxon>indigoferoid/millettioid clade</taxon>
        <taxon>Phaseoleae</taxon>
        <taxon>Flemingia</taxon>
    </lineage>
</organism>
<accession>A0ABD1MXV9</accession>
<gene>
    <name evidence="1" type="ORF">Fmac_008617</name>
</gene>
<dbReference type="AlphaFoldDB" id="A0ABD1MXV9"/>
<comment type="caution">
    <text evidence="1">The sequence shown here is derived from an EMBL/GenBank/DDBJ whole genome shotgun (WGS) entry which is preliminary data.</text>
</comment>
<dbReference type="Proteomes" id="UP001603857">
    <property type="component" value="Unassembled WGS sequence"/>
</dbReference>
<sequence>MVYMFGIDSILRELKKHYPVERFYTSALSQDMFLDKDSVFSFFRMVNICQNMEYESNLCLNGN</sequence>
<reference evidence="1 2" key="1">
    <citation type="submission" date="2024-08" db="EMBL/GenBank/DDBJ databases">
        <title>Insights into the chromosomal genome structure of Flemingia macrophylla.</title>
        <authorList>
            <person name="Ding Y."/>
            <person name="Zhao Y."/>
            <person name="Bi W."/>
            <person name="Wu M."/>
            <person name="Zhao G."/>
            <person name="Gong Y."/>
            <person name="Li W."/>
            <person name="Zhang P."/>
        </authorList>
    </citation>
    <scope>NUCLEOTIDE SEQUENCE [LARGE SCALE GENOMIC DNA]</scope>
    <source>
        <strain evidence="1">DYQJB</strain>
        <tissue evidence="1">Leaf</tissue>
    </source>
</reference>